<dbReference type="Proteomes" id="UP000223366">
    <property type="component" value="Unassembled WGS sequence"/>
</dbReference>
<reference evidence="1 2" key="1">
    <citation type="submission" date="2017-09" db="EMBL/GenBank/DDBJ databases">
        <title>Large-scale bioinformatics analysis of Bacillus genomes uncovers conserved roles of natural products in bacterial physiology.</title>
        <authorList>
            <consortium name="Agbiome Team Llc"/>
            <person name="Bleich R.M."/>
            <person name="Grubbs K.J."/>
            <person name="Santa Maria K.C."/>
            <person name="Allen S.E."/>
            <person name="Farag S."/>
            <person name="Shank E.A."/>
            <person name="Bowers A."/>
        </authorList>
    </citation>
    <scope>NUCLEOTIDE SEQUENCE [LARGE SCALE GENOMIC DNA]</scope>
    <source>
        <strain evidence="1 2">AFS060060</strain>
    </source>
</reference>
<evidence type="ECO:0000313" key="2">
    <source>
        <dbReference type="Proteomes" id="UP000223366"/>
    </source>
</evidence>
<proteinExistence type="predicted"/>
<sequence length="156" mass="18252">MSNPTQPRIGIRKNFMRESQAAELENNDKIVILDQKADNGIETIDLILEPDKLEQLSSKCRLTFEEYCEVINTLIEEEESEWDDLRMKDQINITRDALLQATILKYAKNEYSIDKDHYNGRDFNYIKRYDKQGGFLGEAMVLSLTAIQMMNMKVNY</sequence>
<dbReference type="RefSeq" id="WP_098205281.1">
    <property type="nucleotide sequence ID" value="NZ_NTYX01000011.1"/>
</dbReference>
<dbReference type="AlphaFoldDB" id="A0A9X7BSN2"/>
<evidence type="ECO:0000313" key="1">
    <source>
        <dbReference type="EMBL" id="PFV35681.1"/>
    </source>
</evidence>
<organism evidence="1 2">
    <name type="scientific">Bacillus thuringiensis</name>
    <dbReference type="NCBI Taxonomy" id="1428"/>
    <lineage>
        <taxon>Bacteria</taxon>
        <taxon>Bacillati</taxon>
        <taxon>Bacillota</taxon>
        <taxon>Bacilli</taxon>
        <taxon>Bacillales</taxon>
        <taxon>Bacillaceae</taxon>
        <taxon>Bacillus</taxon>
        <taxon>Bacillus cereus group</taxon>
    </lineage>
</organism>
<protein>
    <submittedName>
        <fullName evidence="1">Uncharacterized protein</fullName>
    </submittedName>
</protein>
<gene>
    <name evidence="1" type="ORF">COK99_01280</name>
</gene>
<accession>A0A9X7BSN2</accession>
<name>A0A9X7BSN2_BACTU</name>
<comment type="caution">
    <text evidence="1">The sequence shown here is derived from an EMBL/GenBank/DDBJ whole genome shotgun (WGS) entry which is preliminary data.</text>
</comment>
<dbReference type="EMBL" id="NVDU01000003">
    <property type="protein sequence ID" value="PFV35681.1"/>
    <property type="molecule type" value="Genomic_DNA"/>
</dbReference>